<sequence>MQFPFCLPHHRGFRVIVPPTDNLMVGRSRKTSLVASSFGPQVPFDSPKRWVDWLFAAFLTAICGMASLTPAAGQGPGSGIGILGGSQPYGQYPAPTYYLALEVYRSGDLPNAVDAFDAALRDTRRNVNGRMIDAIPALAMLGECYWHMGNVPLARQYADQAFQIAIRYEGWISRVEWESTVRVGAQRSRPTWLWPEAASVNVIPTSDRILFRSGKQLTEADLVRGGVVEELNLRPMDVIEIMRGIAVASYRRRVILGPLSEDDPMASGLVDATKFPAGLNVPVARSLIGAMRTAGYYARYSETKVVEEANRSATVGGGVHPLTPISLQCQASTMAASANPADVIRIAANIANSAAALDQPEWVGEAMQLAAGCADSNTADGVAKMATVAAGALSRQSRLGTLHCLIAAADAAVTSGNIDGASGLLGQAQALSSRRDVVQPRLEAYGAYVLARISAARGGSFGSGNSPDLDQALASIESFVLNRRDRKQSLVSMPRIYQLGLLGQAVGTSVGASTGSKWLETYCDEPTLDVWRRDPVDAIAGVIVDRSAAHAARINLAVSAGYPEAVLQACDAMLAARFIDRLPIGGRITQVRTIAGGDDQLLAPEIAEVRKAAGPLMAELRAGAANQGEPNLAEIEVLEAKATLLALDRVSLPQMAIPRLEEKMPVAKLPARSALLTFAFVGNRLYATLSTDGKVVAWDVAGANRLSGDIGRLLNGIGVGKARGNRLPEGDQWRTIAAAIAARIFTDESYFSPDRFDELIIVPDGPLWYLPFELLPASLAAADPDAPEDLSLLSDNLSIRYVPTPGMALTASAKPATSRVIGITADQFFAPRDLELNASIFDSVVESANESIRLPEDLNVATGLLSDRVGHLVVAAARPANLKVPLAMNLASYDQDSIYGTIHGWLRFPTSVPRSVVLFGLRTSVDVGQMGTGDEIFSTLCGLHVSGVRSVLLSRWAVGGESSAILLREFLQELPFMGMNESWARARVLLRSRELDPAAEPLLMKSEHDREGITGDQPLFWSGYLISSPPIPAAEVEVGAE</sequence>
<feature type="domain" description="CHAT" evidence="1">
    <location>
        <begin position="742"/>
        <end position="1027"/>
    </location>
</feature>
<dbReference type="SUPFAM" id="SSF48452">
    <property type="entry name" value="TPR-like"/>
    <property type="match status" value="1"/>
</dbReference>
<dbReference type="InterPro" id="IPR011990">
    <property type="entry name" value="TPR-like_helical_dom_sf"/>
</dbReference>
<organism evidence="2 3">
    <name type="scientific">Rubripirellula reticaptiva</name>
    <dbReference type="NCBI Taxonomy" id="2528013"/>
    <lineage>
        <taxon>Bacteria</taxon>
        <taxon>Pseudomonadati</taxon>
        <taxon>Planctomycetota</taxon>
        <taxon>Planctomycetia</taxon>
        <taxon>Pirellulales</taxon>
        <taxon>Pirellulaceae</taxon>
        <taxon>Rubripirellula</taxon>
    </lineage>
</organism>
<comment type="caution">
    <text evidence="2">The sequence shown here is derived from an EMBL/GenBank/DDBJ whole genome shotgun (WGS) entry which is preliminary data.</text>
</comment>
<proteinExistence type="predicted"/>
<evidence type="ECO:0000313" key="3">
    <source>
        <dbReference type="Proteomes" id="UP000317977"/>
    </source>
</evidence>
<protein>
    <submittedName>
        <fullName evidence="2">CHAT domain protein</fullName>
    </submittedName>
</protein>
<dbReference type="InterPro" id="IPR024983">
    <property type="entry name" value="CHAT_dom"/>
</dbReference>
<reference evidence="2 3" key="1">
    <citation type="submission" date="2019-02" db="EMBL/GenBank/DDBJ databases">
        <title>Deep-cultivation of Planctomycetes and their phenomic and genomic characterization uncovers novel biology.</title>
        <authorList>
            <person name="Wiegand S."/>
            <person name="Jogler M."/>
            <person name="Boedeker C."/>
            <person name="Pinto D."/>
            <person name="Vollmers J."/>
            <person name="Rivas-Marin E."/>
            <person name="Kohn T."/>
            <person name="Peeters S.H."/>
            <person name="Heuer A."/>
            <person name="Rast P."/>
            <person name="Oberbeckmann S."/>
            <person name="Bunk B."/>
            <person name="Jeske O."/>
            <person name="Meyerdierks A."/>
            <person name="Storesund J.E."/>
            <person name="Kallscheuer N."/>
            <person name="Luecker S."/>
            <person name="Lage O.M."/>
            <person name="Pohl T."/>
            <person name="Merkel B.J."/>
            <person name="Hornburger P."/>
            <person name="Mueller R.-W."/>
            <person name="Bruemmer F."/>
            <person name="Labrenz M."/>
            <person name="Spormann A.M."/>
            <person name="Op Den Camp H."/>
            <person name="Overmann J."/>
            <person name="Amann R."/>
            <person name="Jetten M.S.M."/>
            <person name="Mascher T."/>
            <person name="Medema M.H."/>
            <person name="Devos D.P."/>
            <person name="Kaster A.-K."/>
            <person name="Ovreas L."/>
            <person name="Rohde M."/>
            <person name="Galperin M.Y."/>
            <person name="Jogler C."/>
        </authorList>
    </citation>
    <scope>NUCLEOTIDE SEQUENCE [LARGE SCALE GENOMIC DNA]</scope>
    <source>
        <strain evidence="2 3">Poly59</strain>
    </source>
</reference>
<evidence type="ECO:0000259" key="1">
    <source>
        <dbReference type="Pfam" id="PF12770"/>
    </source>
</evidence>
<dbReference type="Gene3D" id="1.25.40.10">
    <property type="entry name" value="Tetratricopeptide repeat domain"/>
    <property type="match status" value="1"/>
</dbReference>
<evidence type="ECO:0000313" key="2">
    <source>
        <dbReference type="EMBL" id="TWU49376.1"/>
    </source>
</evidence>
<name>A0A5C6EP32_9BACT</name>
<dbReference type="EMBL" id="SJPX01000004">
    <property type="protein sequence ID" value="TWU49376.1"/>
    <property type="molecule type" value="Genomic_DNA"/>
</dbReference>
<keyword evidence="3" id="KW-1185">Reference proteome</keyword>
<accession>A0A5C6EP32</accession>
<dbReference type="Pfam" id="PF12770">
    <property type="entry name" value="CHAT"/>
    <property type="match status" value="1"/>
</dbReference>
<dbReference type="Proteomes" id="UP000317977">
    <property type="component" value="Unassembled WGS sequence"/>
</dbReference>
<gene>
    <name evidence="2" type="ORF">Poly59_39910</name>
</gene>
<dbReference type="AlphaFoldDB" id="A0A5C6EP32"/>